<reference evidence="1 2" key="1">
    <citation type="journal article" date="2011" name="PLoS Pathog.">
        <title>Dynamic evolution of pathogenicity revealed by sequencing and comparative genomics of 19 Pseudomonas syringae isolates.</title>
        <authorList>
            <person name="Baltrus D.A."/>
            <person name="Nishimura M.T."/>
            <person name="Romanchuk A."/>
            <person name="Chang J.H."/>
            <person name="Mukhtar M.S."/>
            <person name="Cherkis K."/>
            <person name="Roach J."/>
            <person name="Grant S.R."/>
            <person name="Jones C.D."/>
            <person name="Dangl J.L."/>
        </authorList>
    </citation>
    <scope>NUCLEOTIDE SEQUENCE [LARGE SCALE GENOMIC DNA]</scope>
    <source>
        <strain evidence="2">M301072PT</strain>
    </source>
</reference>
<evidence type="ECO:0000313" key="1">
    <source>
        <dbReference type="EMBL" id="EGH34240.1"/>
    </source>
</evidence>
<sequence length="126" mass="12075">QPVGLPQSWTMGSAAVSVAQREHTVSDAQASTIQIGSVGQISNATRQLASVTRQSAGVSANATAFDTSAPGAAPIGGLVLPSHTSDSAGVTSVGSVTGIATGNQGSGVLLPVQNAGSTAGVAAIPP</sequence>
<name>F3FVJ8_PSESX</name>
<dbReference type="Proteomes" id="UP000004471">
    <property type="component" value="Unassembled WGS sequence"/>
</dbReference>
<comment type="caution">
    <text evidence="1">The sequence shown here is derived from an EMBL/GenBank/DDBJ whole genome shotgun (WGS) entry which is preliminary data.</text>
</comment>
<protein>
    <submittedName>
        <fullName evidence="1">Filamentous hemagglutinin, intein-containing</fullName>
    </submittedName>
</protein>
<proteinExistence type="predicted"/>
<evidence type="ECO:0000313" key="2">
    <source>
        <dbReference type="Proteomes" id="UP000004471"/>
    </source>
</evidence>
<gene>
    <name evidence="1" type="ORF">PSYJA_37034</name>
</gene>
<dbReference type="AlphaFoldDB" id="F3FVJ8"/>
<accession>F3FVJ8</accession>
<feature type="non-terminal residue" evidence="1">
    <location>
        <position position="1"/>
    </location>
</feature>
<organism evidence="1 2">
    <name type="scientific">Pseudomonas syringae pv. japonica str. M301072</name>
    <dbReference type="NCBI Taxonomy" id="629262"/>
    <lineage>
        <taxon>Bacteria</taxon>
        <taxon>Pseudomonadati</taxon>
        <taxon>Pseudomonadota</taxon>
        <taxon>Gammaproteobacteria</taxon>
        <taxon>Pseudomonadales</taxon>
        <taxon>Pseudomonadaceae</taxon>
        <taxon>Pseudomonas</taxon>
        <taxon>Pseudomonas syringae</taxon>
    </lineage>
</organism>
<dbReference type="EMBL" id="AEAH01002337">
    <property type="protein sequence ID" value="EGH34240.1"/>
    <property type="molecule type" value="Genomic_DNA"/>
</dbReference>
<feature type="non-terminal residue" evidence="1">
    <location>
        <position position="126"/>
    </location>
</feature>